<evidence type="ECO:0000256" key="4">
    <source>
        <dbReference type="ARBA" id="ARBA00023125"/>
    </source>
</evidence>
<accession>A0AAD1T8R2</accession>
<name>A0AAD1T8R2_PELCU</name>
<dbReference type="InterPro" id="IPR006612">
    <property type="entry name" value="THAP_Znf"/>
</dbReference>
<evidence type="ECO:0000259" key="7">
    <source>
        <dbReference type="PROSITE" id="PS50950"/>
    </source>
</evidence>
<sequence>MPRSKEISEHLRNAVIAAHQSKKGYKTIAKTLGLHLSTVRAIVYKWRRFNTTATLPRSGRPAKMSQKAIQQILINEVTNNHRVSSEDTQDQNMPKCIVRDCPHKTGRKLECPTVVLHAFPNNLEKIKQWLLQTRQDFGDLETFAIEVLEGKKSEKHCLCSEHFTSDCYIYQGSKVVLSRDAIPTIFPGGEKSGTTEECEVGPPRKKYRSGTPECSIFIDALGVPSHTGHEDASTQTDPHFGHKDVGTKTSATLGKKHASTQTKGI</sequence>
<dbReference type="SUPFAM" id="SSF57716">
    <property type="entry name" value="Glucocorticoid receptor-like (DNA-binding domain)"/>
    <property type="match status" value="1"/>
</dbReference>
<feature type="domain" description="THAP-type" evidence="7">
    <location>
        <begin position="93"/>
        <end position="186"/>
    </location>
</feature>
<keyword evidence="9" id="KW-1185">Reference proteome</keyword>
<evidence type="ECO:0000313" key="8">
    <source>
        <dbReference type="EMBL" id="CAH2321100.1"/>
    </source>
</evidence>
<feature type="region of interest" description="Disordered" evidence="6">
    <location>
        <begin position="225"/>
        <end position="265"/>
    </location>
</feature>
<organism evidence="8 9">
    <name type="scientific">Pelobates cultripes</name>
    <name type="common">Western spadefoot toad</name>
    <dbReference type="NCBI Taxonomy" id="61616"/>
    <lineage>
        <taxon>Eukaryota</taxon>
        <taxon>Metazoa</taxon>
        <taxon>Chordata</taxon>
        <taxon>Craniata</taxon>
        <taxon>Vertebrata</taxon>
        <taxon>Euteleostomi</taxon>
        <taxon>Amphibia</taxon>
        <taxon>Batrachia</taxon>
        <taxon>Anura</taxon>
        <taxon>Pelobatoidea</taxon>
        <taxon>Pelobatidae</taxon>
        <taxon>Pelobates</taxon>
    </lineage>
</organism>
<proteinExistence type="predicted"/>
<dbReference type="InterPro" id="IPR057667">
    <property type="entry name" value="HTH_SB"/>
</dbReference>
<dbReference type="SUPFAM" id="SSF46689">
    <property type="entry name" value="Homeodomain-like"/>
    <property type="match status" value="1"/>
</dbReference>
<evidence type="ECO:0000256" key="2">
    <source>
        <dbReference type="ARBA" id="ARBA00022771"/>
    </source>
</evidence>
<keyword evidence="4 5" id="KW-0238">DNA-binding</keyword>
<keyword evidence="2 5" id="KW-0863">Zinc-finger</keyword>
<keyword evidence="3" id="KW-0862">Zinc</keyword>
<evidence type="ECO:0000256" key="6">
    <source>
        <dbReference type="SAM" id="MobiDB-lite"/>
    </source>
</evidence>
<dbReference type="GO" id="GO:0008270">
    <property type="term" value="F:zinc ion binding"/>
    <property type="evidence" value="ECO:0007669"/>
    <property type="project" value="UniProtKB-KW"/>
</dbReference>
<evidence type="ECO:0000313" key="9">
    <source>
        <dbReference type="Proteomes" id="UP001295444"/>
    </source>
</evidence>
<dbReference type="Gene3D" id="1.10.10.10">
    <property type="entry name" value="Winged helix-like DNA-binding domain superfamily/Winged helix DNA-binding domain"/>
    <property type="match status" value="1"/>
</dbReference>
<dbReference type="InterPro" id="IPR009057">
    <property type="entry name" value="Homeodomain-like_sf"/>
</dbReference>
<dbReference type="EMBL" id="OW240922">
    <property type="protein sequence ID" value="CAH2321100.1"/>
    <property type="molecule type" value="Genomic_DNA"/>
</dbReference>
<gene>
    <name evidence="8" type="ORF">PECUL_23A060435</name>
</gene>
<dbReference type="InterPro" id="IPR037660">
    <property type="entry name" value="CCDC51"/>
</dbReference>
<dbReference type="Pfam" id="PF25787">
    <property type="entry name" value="HTH_SB"/>
    <property type="match status" value="1"/>
</dbReference>
<reference evidence="8" key="1">
    <citation type="submission" date="2022-03" db="EMBL/GenBank/DDBJ databases">
        <authorList>
            <person name="Alioto T."/>
            <person name="Alioto T."/>
            <person name="Gomez Garrido J."/>
        </authorList>
    </citation>
    <scope>NUCLEOTIDE SEQUENCE</scope>
</reference>
<dbReference type="InterPro" id="IPR036388">
    <property type="entry name" value="WH-like_DNA-bd_sf"/>
</dbReference>
<protein>
    <submittedName>
        <fullName evidence="8">Ankyrin repeat domain 49 isoform X1</fullName>
    </submittedName>
</protein>
<dbReference type="AlphaFoldDB" id="A0AAD1T8R2"/>
<dbReference type="PROSITE" id="PS50950">
    <property type="entry name" value="ZF_THAP"/>
    <property type="match status" value="1"/>
</dbReference>
<dbReference type="Pfam" id="PF05485">
    <property type="entry name" value="THAP"/>
    <property type="match status" value="1"/>
</dbReference>
<dbReference type="SMART" id="SM00980">
    <property type="entry name" value="THAP"/>
    <property type="match status" value="1"/>
</dbReference>
<evidence type="ECO:0000256" key="1">
    <source>
        <dbReference type="ARBA" id="ARBA00022723"/>
    </source>
</evidence>
<dbReference type="Proteomes" id="UP001295444">
    <property type="component" value="Chromosome 11"/>
</dbReference>
<dbReference type="PANTHER" id="PTHR28624:SF1">
    <property type="entry name" value="MITOCHONDRIAL POTASSIUM CHANNEL"/>
    <property type="match status" value="1"/>
</dbReference>
<dbReference type="GO" id="GO:0003677">
    <property type="term" value="F:DNA binding"/>
    <property type="evidence" value="ECO:0007669"/>
    <property type="project" value="UniProtKB-UniRule"/>
</dbReference>
<dbReference type="PANTHER" id="PTHR28624">
    <property type="entry name" value="COILED-COIL DOMAIN-CONTAINING PROTEIN 51"/>
    <property type="match status" value="1"/>
</dbReference>
<keyword evidence="1" id="KW-0479">Metal-binding</keyword>
<evidence type="ECO:0000256" key="5">
    <source>
        <dbReference type="PROSITE-ProRule" id="PRU00309"/>
    </source>
</evidence>
<evidence type="ECO:0000256" key="3">
    <source>
        <dbReference type="ARBA" id="ARBA00022833"/>
    </source>
</evidence>